<proteinExistence type="predicted"/>
<keyword evidence="3" id="KW-1185">Reference proteome</keyword>
<keyword evidence="1" id="KW-0812">Transmembrane</keyword>
<evidence type="ECO:0000313" key="3">
    <source>
        <dbReference type="Proteomes" id="UP000274035"/>
    </source>
</evidence>
<dbReference type="Proteomes" id="UP000274035">
    <property type="component" value="Segment"/>
</dbReference>
<keyword evidence="1" id="KW-1133">Transmembrane helix</keyword>
<organism evidence="2 3">
    <name type="scientific">Lactobacillus phage ViSo-2018a</name>
    <dbReference type="NCBI Taxonomy" id="2267607"/>
    <lineage>
        <taxon>Viruses</taxon>
        <taxon>Duplodnaviria</taxon>
        <taxon>Heunggongvirae</taxon>
        <taxon>Uroviricota</taxon>
        <taxon>Caudoviricetes</taxon>
        <taxon>Tybeckvirinae</taxon>
        <taxon>Lidleunavirus</taxon>
        <taxon>Lidleunavirus ViSo2018a</taxon>
    </lineage>
</organism>
<dbReference type="EMBL" id="CP031026">
    <property type="protein sequence ID" value="AZA17296.1"/>
    <property type="molecule type" value="Genomic_DNA"/>
</dbReference>
<sequence>MLNSDGFENERKHLVKIILLFVVLIAVVIAHNRFGSL</sequence>
<name>A0A3G6JHU3_9CAUD</name>
<reference evidence="2 3" key="1">
    <citation type="submission" date="2018-09" db="EMBL/GenBank/DDBJ databases">
        <authorList>
            <person name="Somerville V."/>
        </authorList>
    </citation>
    <scope>NUCLEOTIDE SEQUENCE [LARGE SCALE GENOMIC DNA]</scope>
</reference>
<accession>A0A3G6JHU3</accession>
<evidence type="ECO:0000313" key="2">
    <source>
        <dbReference type="EMBL" id="AZA17296.1"/>
    </source>
</evidence>
<evidence type="ECO:0000256" key="1">
    <source>
        <dbReference type="SAM" id="Phobius"/>
    </source>
</evidence>
<feature type="transmembrane region" description="Helical" evidence="1">
    <location>
        <begin position="14"/>
        <end position="34"/>
    </location>
</feature>
<keyword evidence="1" id="KW-0472">Membrane</keyword>
<gene>
    <name evidence="2" type="ORF">DQL93_0585</name>
</gene>
<protein>
    <submittedName>
        <fullName evidence="2">Uncharacterized protein</fullName>
    </submittedName>
</protein>